<dbReference type="InterPro" id="IPR039923">
    <property type="entry name" value="Protodermal_1"/>
</dbReference>
<feature type="domain" description="RNase H type-1" evidence="3">
    <location>
        <begin position="454"/>
        <end position="509"/>
    </location>
</feature>
<reference evidence="4" key="1">
    <citation type="submission" date="2019-09" db="EMBL/GenBank/DDBJ databases">
        <title>Draft genome information of white flower Hibiscus syriacus.</title>
        <authorList>
            <person name="Kim Y.-M."/>
        </authorList>
    </citation>
    <scope>NUCLEOTIDE SEQUENCE [LARGE SCALE GENOMIC DNA]</scope>
    <source>
        <strain evidence="4">YM2019G1</strain>
    </source>
</reference>
<dbReference type="InterPro" id="IPR002156">
    <property type="entry name" value="RNaseH_domain"/>
</dbReference>
<feature type="region of interest" description="Disordered" evidence="1">
    <location>
        <begin position="668"/>
        <end position="712"/>
    </location>
</feature>
<feature type="compositionally biased region" description="Pro residues" evidence="1">
    <location>
        <begin position="678"/>
        <end position="712"/>
    </location>
</feature>
<dbReference type="InterPro" id="IPR044730">
    <property type="entry name" value="RNase_H-like_dom_plant"/>
</dbReference>
<dbReference type="AlphaFoldDB" id="A0A6A2ZGH3"/>
<gene>
    <name evidence="4" type="ORF">F3Y22_tig00110893pilonHSYRG00228</name>
</gene>
<evidence type="ECO:0000313" key="5">
    <source>
        <dbReference type="Proteomes" id="UP000436088"/>
    </source>
</evidence>
<organism evidence="4 5">
    <name type="scientific">Hibiscus syriacus</name>
    <name type="common">Rose of Sharon</name>
    <dbReference type="NCBI Taxonomy" id="106335"/>
    <lineage>
        <taxon>Eukaryota</taxon>
        <taxon>Viridiplantae</taxon>
        <taxon>Streptophyta</taxon>
        <taxon>Embryophyta</taxon>
        <taxon>Tracheophyta</taxon>
        <taxon>Spermatophyta</taxon>
        <taxon>Magnoliopsida</taxon>
        <taxon>eudicotyledons</taxon>
        <taxon>Gunneridae</taxon>
        <taxon>Pentapetalae</taxon>
        <taxon>rosids</taxon>
        <taxon>malvids</taxon>
        <taxon>Malvales</taxon>
        <taxon>Malvaceae</taxon>
        <taxon>Malvoideae</taxon>
        <taxon>Hibiscus</taxon>
    </lineage>
</organism>
<dbReference type="Gene3D" id="3.60.10.10">
    <property type="entry name" value="Endonuclease/exonuclease/phosphatase"/>
    <property type="match status" value="1"/>
</dbReference>
<sequence length="842" mass="94186">MQERNIRISEEYLIDVPVKTGNIEIRDKPNGDHLPENPQIMAANEVEVIEYSPPIGHGNHKAVTIREESISQRIRRGRVVQPTFQRTFIGMLKTHRPIMIYASPHPTIREHVWNFLSTLNPRRDEAWILGGDFNCILRKEDRCGDNTQFKGGIQLCLETRKSLAEAGSLLKEWKMIRDVSPFQTATLRSDRNHPFYKLRKDKKGWMAIKIDLEKVYDRLEWSFIEDTLDDIGIPIKLTRVIMDCVSSASTQIVINGTLTEPFKPSRGIRQGDSISPYLSFFAWKDLLNPLLRRSTITTRDLSTSPPRAQNGSEGIWLRTPVVGDVGTRSKTLVTFSGLALMHCLLGNSLLHLGNLKNFFRSIFKIGSWNQAIFNTENVERETVMNKGYRITKQIIDALKSNKEQEGTIPNLDQELGQNQDNEWHTVHTDGVHKSATGEATCGGEIRNSRGEWMIDSKEAVKCIKEGQMKRRQFSLLQHVDKMLKKDWIVEFEYNPRDQNTSADSLAKLAWDLTPGLHKLLFTAFVIFAAAIDGTQAAAMVSGAVFCDQCRDGERSLFDYPLSANGLKNLLWIDFRLAGMKVAITCTDGDGQVTMSREETTNVFGTYVMRFDGTPDLSNCNAQVSGSGEGSNDCGAAPGPAQKLRLMFRMFGMEIFGVDSLLSEPAQPMSFCPRSSDPVPAPGGTPTTPSRPAPPTGSPPTFRLPPLPPLPPMPPLPYSEASACSHQYWTMREYKCYWRELNPESKVSVIFGPLAASRYGTDMTLRESLEGRGDPYKTLLREATTALLNSYNSLQFPYSSVGVVTHTNWALMSSTRGVLITALRFIRANSGSGGVTCKLTPCQ</sequence>
<comment type="caution">
    <text evidence="4">The sequence shown here is derived from an EMBL/GenBank/DDBJ whole genome shotgun (WGS) entry which is preliminary data.</text>
</comment>
<proteinExistence type="predicted"/>
<dbReference type="EMBL" id="VEPZ02001150">
    <property type="protein sequence ID" value="KAE8690656.1"/>
    <property type="molecule type" value="Genomic_DNA"/>
</dbReference>
<dbReference type="Pfam" id="PF00078">
    <property type="entry name" value="RVT_1"/>
    <property type="match status" value="1"/>
</dbReference>
<dbReference type="InterPro" id="IPR036397">
    <property type="entry name" value="RNaseH_sf"/>
</dbReference>
<keyword evidence="5" id="KW-1185">Reference proteome</keyword>
<dbReference type="PANTHER" id="PTHR33210:SF24">
    <property type="entry name" value="POLLEN OLE E 1 ALLERGEN AND EXTENSIN FAMILY PROTEIN"/>
    <property type="match status" value="1"/>
</dbReference>
<feature type="domain" description="Reverse transcriptase" evidence="2">
    <location>
        <begin position="190"/>
        <end position="293"/>
    </location>
</feature>
<dbReference type="Pfam" id="PF13456">
    <property type="entry name" value="RVT_3"/>
    <property type="match status" value="1"/>
</dbReference>
<protein>
    <submittedName>
        <fullName evidence="4">Amidase</fullName>
    </submittedName>
</protein>
<evidence type="ECO:0000259" key="3">
    <source>
        <dbReference type="Pfam" id="PF13456"/>
    </source>
</evidence>
<evidence type="ECO:0000259" key="2">
    <source>
        <dbReference type="Pfam" id="PF00078"/>
    </source>
</evidence>
<dbReference type="GO" id="GO:0004523">
    <property type="term" value="F:RNA-DNA hybrid ribonuclease activity"/>
    <property type="evidence" value="ECO:0007669"/>
    <property type="project" value="InterPro"/>
</dbReference>
<evidence type="ECO:0000313" key="4">
    <source>
        <dbReference type="EMBL" id="KAE8690656.1"/>
    </source>
</evidence>
<dbReference type="InterPro" id="IPR036691">
    <property type="entry name" value="Endo/exonu/phosph_ase_sf"/>
</dbReference>
<evidence type="ECO:0000256" key="1">
    <source>
        <dbReference type="SAM" id="MobiDB-lite"/>
    </source>
</evidence>
<dbReference type="InterPro" id="IPR000477">
    <property type="entry name" value="RT_dom"/>
</dbReference>
<dbReference type="Proteomes" id="UP000436088">
    <property type="component" value="Unassembled WGS sequence"/>
</dbReference>
<dbReference type="PANTHER" id="PTHR33210">
    <property type="entry name" value="PROTODERMAL FACTOR 1"/>
    <property type="match status" value="1"/>
</dbReference>
<dbReference type="CDD" id="cd06222">
    <property type="entry name" value="RNase_H_like"/>
    <property type="match status" value="1"/>
</dbReference>
<dbReference type="GO" id="GO:0003676">
    <property type="term" value="F:nucleic acid binding"/>
    <property type="evidence" value="ECO:0007669"/>
    <property type="project" value="InterPro"/>
</dbReference>
<dbReference type="Gene3D" id="3.30.420.10">
    <property type="entry name" value="Ribonuclease H-like superfamily/Ribonuclease H"/>
    <property type="match status" value="1"/>
</dbReference>
<accession>A0A6A2ZGH3</accession>
<name>A0A6A2ZGH3_HIBSY</name>